<dbReference type="GO" id="GO:0005634">
    <property type="term" value="C:nucleus"/>
    <property type="evidence" value="ECO:0007669"/>
    <property type="project" value="UniProtKB-SubCell"/>
</dbReference>
<evidence type="ECO:0000256" key="9">
    <source>
        <dbReference type="SAM" id="MobiDB-lite"/>
    </source>
</evidence>
<evidence type="ECO:0000256" key="6">
    <source>
        <dbReference type="ARBA" id="ARBA00023004"/>
    </source>
</evidence>
<comment type="similarity">
    <text evidence="8">Belongs to the iron/ascorbate-dependent oxidoreductase family.</text>
</comment>
<comment type="caution">
    <text evidence="11">The sequence shown here is derived from an EMBL/GenBank/DDBJ whole genome shotgun (WGS) entry which is preliminary data.</text>
</comment>
<evidence type="ECO:0000313" key="11">
    <source>
        <dbReference type="EMBL" id="KAF4036076.1"/>
    </source>
</evidence>
<evidence type="ECO:0000259" key="10">
    <source>
        <dbReference type="PROSITE" id="PS51471"/>
    </source>
</evidence>
<evidence type="ECO:0000256" key="2">
    <source>
        <dbReference type="ARBA" id="ARBA00007879"/>
    </source>
</evidence>
<keyword evidence="3 8" id="KW-0479">Metal-binding</keyword>
<proteinExistence type="inferred from homology"/>
<keyword evidence="5 8" id="KW-0560">Oxidoreductase</keyword>
<dbReference type="GO" id="GO:0046872">
    <property type="term" value="F:metal ion binding"/>
    <property type="evidence" value="ECO:0007669"/>
    <property type="project" value="UniProtKB-KW"/>
</dbReference>
<sequence>MDFRELMREERRRVREAAQSKPNTDTKSASKDTGKSQEIEERVSQWQQATLSVWAKRSKISIEEFRKGPISGVYYIPNWITQDEEAAIVERVYAVPHDNDLWVKLKHRRLQMWGGEVKVPFEPNPLPEWLQQISQTLVGTGIFSEEKKPNHALINGTCILADAQNMVWGDCILPHEDGPAYFPLVSIISTGAECRVTFEPHRALASVDNQSVSEAAPTNEIVQNFDFQLERRSLLLFTGEAYTRYLHSVDNIEVGTRISLTIRHVDLL</sequence>
<keyword evidence="4" id="KW-0223">Dioxygenase</keyword>
<keyword evidence="12" id="KW-1185">Reference proteome</keyword>
<dbReference type="InterPro" id="IPR037151">
    <property type="entry name" value="AlkB-like_sf"/>
</dbReference>
<dbReference type="EMBL" id="WSZM01000282">
    <property type="protein sequence ID" value="KAF4036076.1"/>
    <property type="molecule type" value="Genomic_DNA"/>
</dbReference>
<protein>
    <submittedName>
        <fullName evidence="11">2OG-Fe(II) oxygenase superfamily</fullName>
    </submittedName>
</protein>
<dbReference type="Gene3D" id="2.60.120.590">
    <property type="entry name" value="Alpha-ketoglutarate-dependent dioxygenase AlkB-like"/>
    <property type="match status" value="1"/>
</dbReference>
<evidence type="ECO:0000313" key="12">
    <source>
        <dbReference type="Proteomes" id="UP000602510"/>
    </source>
</evidence>
<dbReference type="AlphaFoldDB" id="A0A833S814"/>
<feature type="region of interest" description="Disordered" evidence="9">
    <location>
        <begin position="1"/>
        <end position="41"/>
    </location>
</feature>
<keyword evidence="6 8" id="KW-0408">Iron</keyword>
<feature type="domain" description="Fe2OG dioxygenase" evidence="10">
    <location>
        <begin position="148"/>
        <end position="266"/>
    </location>
</feature>
<keyword evidence="7" id="KW-0539">Nucleus</keyword>
<dbReference type="Proteomes" id="UP000602510">
    <property type="component" value="Unassembled WGS sequence"/>
</dbReference>
<evidence type="ECO:0000256" key="7">
    <source>
        <dbReference type="ARBA" id="ARBA00023242"/>
    </source>
</evidence>
<accession>A0A833S814</accession>
<feature type="compositionally biased region" description="Basic and acidic residues" evidence="9">
    <location>
        <begin position="1"/>
        <end position="18"/>
    </location>
</feature>
<dbReference type="InterPro" id="IPR032862">
    <property type="entry name" value="ALKBH6"/>
</dbReference>
<dbReference type="GO" id="GO:0051213">
    <property type="term" value="F:dioxygenase activity"/>
    <property type="evidence" value="ECO:0007669"/>
    <property type="project" value="UniProtKB-KW"/>
</dbReference>
<evidence type="ECO:0000256" key="4">
    <source>
        <dbReference type="ARBA" id="ARBA00022964"/>
    </source>
</evidence>
<evidence type="ECO:0000256" key="3">
    <source>
        <dbReference type="ARBA" id="ARBA00022723"/>
    </source>
</evidence>
<dbReference type="PROSITE" id="PS51471">
    <property type="entry name" value="FE2OG_OXY"/>
    <property type="match status" value="1"/>
</dbReference>
<evidence type="ECO:0000256" key="8">
    <source>
        <dbReference type="RuleBase" id="RU003682"/>
    </source>
</evidence>
<organism evidence="11 12">
    <name type="scientific">Phytophthora infestans</name>
    <name type="common">Potato late blight agent</name>
    <name type="synonym">Botrytis infestans</name>
    <dbReference type="NCBI Taxonomy" id="4787"/>
    <lineage>
        <taxon>Eukaryota</taxon>
        <taxon>Sar</taxon>
        <taxon>Stramenopiles</taxon>
        <taxon>Oomycota</taxon>
        <taxon>Peronosporomycetes</taxon>
        <taxon>Peronosporales</taxon>
        <taxon>Peronosporaceae</taxon>
        <taxon>Phytophthora</taxon>
    </lineage>
</organism>
<evidence type="ECO:0000256" key="5">
    <source>
        <dbReference type="ARBA" id="ARBA00023002"/>
    </source>
</evidence>
<name>A0A833S814_PHYIN</name>
<dbReference type="InterPro" id="IPR005123">
    <property type="entry name" value="Oxoglu/Fe-dep_dioxygenase_dom"/>
</dbReference>
<dbReference type="PANTHER" id="PTHR46030:SF1">
    <property type="entry name" value="ALPHA-KETOGLUTARATE-DEPENDENT DIOXYGENASE ALKB HOMOLOG 6"/>
    <property type="match status" value="1"/>
</dbReference>
<dbReference type="SUPFAM" id="SSF51197">
    <property type="entry name" value="Clavaminate synthase-like"/>
    <property type="match status" value="1"/>
</dbReference>
<gene>
    <name evidence="11" type="ORF">GN244_ATG11893</name>
</gene>
<comment type="subcellular location">
    <subcellularLocation>
        <location evidence="1">Nucleus</location>
    </subcellularLocation>
</comment>
<evidence type="ECO:0000256" key="1">
    <source>
        <dbReference type="ARBA" id="ARBA00004123"/>
    </source>
</evidence>
<dbReference type="PANTHER" id="PTHR46030">
    <property type="entry name" value="ALPHA-KETOGLUTARATE-DEPENDENT DIOXYGENASE ALKB HOMOLOG 6"/>
    <property type="match status" value="1"/>
</dbReference>
<reference evidence="11" key="1">
    <citation type="submission" date="2020-04" db="EMBL/GenBank/DDBJ databases">
        <title>Hybrid Assembly of Korean Phytophthora infestans isolates.</title>
        <authorList>
            <person name="Prokchorchik M."/>
            <person name="Lee Y."/>
            <person name="Seo J."/>
            <person name="Cho J.-H."/>
            <person name="Park Y.-E."/>
            <person name="Jang D.-C."/>
            <person name="Im J.-S."/>
            <person name="Choi J.-G."/>
            <person name="Park H.-J."/>
            <person name="Lee G.-B."/>
            <person name="Lee Y.-G."/>
            <person name="Hong S.-Y."/>
            <person name="Cho K."/>
            <person name="Sohn K.H."/>
        </authorList>
    </citation>
    <scope>NUCLEOTIDE SEQUENCE</scope>
    <source>
        <strain evidence="11">KR_1_A1</strain>
    </source>
</reference>
<feature type="compositionally biased region" description="Basic and acidic residues" evidence="9">
    <location>
        <begin position="28"/>
        <end position="41"/>
    </location>
</feature>
<comment type="similarity">
    <text evidence="2">Belongs to the alkB family.</text>
</comment>